<proteinExistence type="predicted"/>
<organism evidence="1 2">
    <name type="scientific">Volucribacter psittacicida</name>
    <dbReference type="NCBI Taxonomy" id="203482"/>
    <lineage>
        <taxon>Bacteria</taxon>
        <taxon>Pseudomonadati</taxon>
        <taxon>Pseudomonadota</taxon>
        <taxon>Gammaproteobacteria</taxon>
        <taxon>Pasteurellales</taxon>
        <taxon>Pasteurellaceae</taxon>
        <taxon>Volucribacter</taxon>
    </lineage>
</organism>
<accession>A0A4R1G505</accession>
<dbReference type="PROSITE" id="PS51257">
    <property type="entry name" value="PROKAR_LIPOPROTEIN"/>
    <property type="match status" value="1"/>
</dbReference>
<gene>
    <name evidence="1" type="ORF">EV694_0505</name>
</gene>
<dbReference type="EMBL" id="SMFT01000001">
    <property type="protein sequence ID" value="TCK01871.1"/>
    <property type="molecule type" value="Genomic_DNA"/>
</dbReference>
<comment type="caution">
    <text evidence="1">The sequence shown here is derived from an EMBL/GenBank/DDBJ whole genome shotgun (WGS) entry which is preliminary data.</text>
</comment>
<evidence type="ECO:0008006" key="3">
    <source>
        <dbReference type="Google" id="ProtNLM"/>
    </source>
</evidence>
<protein>
    <recommendedName>
        <fullName evidence="3">Lipoprotein</fullName>
    </recommendedName>
</protein>
<sequence>MKKIIIILLAIFILQGCILATIFPNDYYKCPSLSGWCKDKPERKLYTWYFNHDYIKKGLADKNIDIIDRRRKDMTDCGMDFVSGYSNDIKVNLCLEQKGWYKKGGPYCENELRWDNPLCIEWRAKHSKPDAKPWG</sequence>
<dbReference type="RefSeq" id="WP_243645954.1">
    <property type="nucleotide sequence ID" value="NZ_SMFT01000001.1"/>
</dbReference>
<evidence type="ECO:0000313" key="1">
    <source>
        <dbReference type="EMBL" id="TCK01871.1"/>
    </source>
</evidence>
<dbReference type="Proteomes" id="UP000294702">
    <property type="component" value="Unassembled WGS sequence"/>
</dbReference>
<evidence type="ECO:0000313" key="2">
    <source>
        <dbReference type="Proteomes" id="UP000294702"/>
    </source>
</evidence>
<name>A0A4R1G505_9PAST</name>
<reference evidence="1 2" key="1">
    <citation type="submission" date="2019-03" db="EMBL/GenBank/DDBJ databases">
        <title>Genomic Encyclopedia of Type Strains, Phase IV (KMG-IV): sequencing the most valuable type-strain genomes for metagenomic binning, comparative biology and taxonomic classification.</title>
        <authorList>
            <person name="Goeker M."/>
        </authorList>
    </citation>
    <scope>NUCLEOTIDE SEQUENCE [LARGE SCALE GENOMIC DNA]</scope>
    <source>
        <strain evidence="1 2">DSM 15534</strain>
    </source>
</reference>
<keyword evidence="2" id="KW-1185">Reference proteome</keyword>
<dbReference type="AlphaFoldDB" id="A0A4R1G505"/>